<evidence type="ECO:0000256" key="7">
    <source>
        <dbReference type="ARBA" id="ARBA00022801"/>
    </source>
</evidence>
<dbReference type="Pfam" id="PF00293">
    <property type="entry name" value="NUDIX"/>
    <property type="match status" value="1"/>
</dbReference>
<gene>
    <name evidence="18" type="ORF">GCM10022389_13090</name>
</gene>
<accession>A0ABP7VKG1</accession>
<evidence type="ECO:0000313" key="19">
    <source>
        <dbReference type="Proteomes" id="UP001500367"/>
    </source>
</evidence>
<evidence type="ECO:0000256" key="9">
    <source>
        <dbReference type="ARBA" id="ARBA00023204"/>
    </source>
</evidence>
<keyword evidence="9" id="KW-0234">DNA repair</keyword>
<evidence type="ECO:0000256" key="15">
    <source>
        <dbReference type="ARBA" id="ARBA00041979"/>
    </source>
</evidence>
<dbReference type="PROSITE" id="PS51462">
    <property type="entry name" value="NUDIX"/>
    <property type="match status" value="1"/>
</dbReference>
<comment type="catalytic activity">
    <reaction evidence="10">
        <text>8-oxo-dGTP + H2O = 8-oxo-dGMP + diphosphate + H(+)</text>
        <dbReference type="Rhea" id="RHEA:31575"/>
        <dbReference type="ChEBI" id="CHEBI:15377"/>
        <dbReference type="ChEBI" id="CHEBI:15378"/>
        <dbReference type="ChEBI" id="CHEBI:33019"/>
        <dbReference type="ChEBI" id="CHEBI:63224"/>
        <dbReference type="ChEBI" id="CHEBI:77896"/>
        <dbReference type="EC" id="3.6.1.55"/>
    </reaction>
</comment>
<keyword evidence="6" id="KW-0227">DNA damage</keyword>
<name>A0ABP7VKG1_9FLAO</name>
<comment type="catalytic activity">
    <reaction evidence="11">
        <text>8-oxo-GTP + H2O = 8-oxo-GMP + diphosphate + H(+)</text>
        <dbReference type="Rhea" id="RHEA:67616"/>
        <dbReference type="ChEBI" id="CHEBI:15377"/>
        <dbReference type="ChEBI" id="CHEBI:15378"/>
        <dbReference type="ChEBI" id="CHEBI:33019"/>
        <dbReference type="ChEBI" id="CHEBI:143553"/>
        <dbReference type="ChEBI" id="CHEBI:145694"/>
    </reaction>
</comment>
<dbReference type="PROSITE" id="PS00893">
    <property type="entry name" value="NUDIX_BOX"/>
    <property type="match status" value="1"/>
</dbReference>
<comment type="cofactor">
    <cofactor evidence="1">
        <name>Mg(2+)</name>
        <dbReference type="ChEBI" id="CHEBI:18420"/>
    </cofactor>
</comment>
<feature type="domain" description="Nudix hydrolase" evidence="17">
    <location>
        <begin position="1"/>
        <end position="126"/>
    </location>
</feature>
<dbReference type="PANTHER" id="PTHR47707">
    <property type="entry name" value="8-OXO-DGTP DIPHOSPHATASE"/>
    <property type="match status" value="1"/>
</dbReference>
<dbReference type="RefSeq" id="WP_344815927.1">
    <property type="nucleotide sequence ID" value="NZ_BAABCT010000002.1"/>
</dbReference>
<sequence length="129" mass="15104">MMINVTCAIILIEDKILVTQRSEKMKLPLKWEFPGGKLEEDENEIDCIQREIKEEINIEIEILEKLSNSIYDYGTFKINLIPFISNYVSGEIILSEHKDYKLLDKSELLNLDWAEADLPIVEEFLKLEL</sequence>
<evidence type="ECO:0000256" key="3">
    <source>
        <dbReference type="ARBA" id="ARBA00022457"/>
    </source>
</evidence>
<dbReference type="Proteomes" id="UP001500367">
    <property type="component" value="Unassembled WGS sequence"/>
</dbReference>
<dbReference type="PANTHER" id="PTHR47707:SF1">
    <property type="entry name" value="NUDIX HYDROLASE FAMILY PROTEIN"/>
    <property type="match status" value="1"/>
</dbReference>
<evidence type="ECO:0000256" key="16">
    <source>
        <dbReference type="ARBA" id="ARBA00042798"/>
    </source>
</evidence>
<evidence type="ECO:0000256" key="5">
    <source>
        <dbReference type="ARBA" id="ARBA00022723"/>
    </source>
</evidence>
<evidence type="ECO:0000256" key="13">
    <source>
        <dbReference type="ARBA" id="ARBA00040794"/>
    </source>
</evidence>
<dbReference type="CDD" id="cd03425">
    <property type="entry name" value="NUDIX_MutT_NudA_like"/>
    <property type="match status" value="1"/>
</dbReference>
<evidence type="ECO:0000256" key="8">
    <source>
        <dbReference type="ARBA" id="ARBA00022842"/>
    </source>
</evidence>
<evidence type="ECO:0000256" key="1">
    <source>
        <dbReference type="ARBA" id="ARBA00001946"/>
    </source>
</evidence>
<keyword evidence="8" id="KW-0460">Magnesium</keyword>
<evidence type="ECO:0000256" key="11">
    <source>
        <dbReference type="ARBA" id="ARBA00036904"/>
    </source>
</evidence>
<evidence type="ECO:0000256" key="4">
    <source>
        <dbReference type="ARBA" id="ARBA00022705"/>
    </source>
</evidence>
<proteinExistence type="inferred from homology"/>
<evidence type="ECO:0000259" key="17">
    <source>
        <dbReference type="PROSITE" id="PS51462"/>
    </source>
</evidence>
<dbReference type="InterPro" id="IPR000086">
    <property type="entry name" value="NUDIX_hydrolase_dom"/>
</dbReference>
<organism evidence="18 19">
    <name type="scientific">Flavobacterium cheonanense</name>
    <dbReference type="NCBI Taxonomy" id="706183"/>
    <lineage>
        <taxon>Bacteria</taxon>
        <taxon>Pseudomonadati</taxon>
        <taxon>Bacteroidota</taxon>
        <taxon>Flavobacteriia</taxon>
        <taxon>Flavobacteriales</taxon>
        <taxon>Flavobacteriaceae</taxon>
        <taxon>Flavobacterium</taxon>
    </lineage>
</organism>
<dbReference type="InterPro" id="IPR020084">
    <property type="entry name" value="NUDIX_hydrolase_CS"/>
</dbReference>
<keyword evidence="19" id="KW-1185">Reference proteome</keyword>
<evidence type="ECO:0000313" key="18">
    <source>
        <dbReference type="EMBL" id="GAA4069261.1"/>
    </source>
</evidence>
<dbReference type="SUPFAM" id="SSF55811">
    <property type="entry name" value="Nudix"/>
    <property type="match status" value="1"/>
</dbReference>
<dbReference type="EC" id="3.6.1.55" evidence="12"/>
<keyword evidence="5" id="KW-0479">Metal-binding</keyword>
<comment type="caution">
    <text evidence="18">The sequence shown here is derived from an EMBL/GenBank/DDBJ whole genome shotgun (WGS) entry which is preliminary data.</text>
</comment>
<evidence type="ECO:0000256" key="2">
    <source>
        <dbReference type="ARBA" id="ARBA00005582"/>
    </source>
</evidence>
<dbReference type="EMBL" id="BAABCT010000002">
    <property type="protein sequence ID" value="GAA4069261.1"/>
    <property type="molecule type" value="Genomic_DNA"/>
</dbReference>
<dbReference type="InterPro" id="IPR015797">
    <property type="entry name" value="NUDIX_hydrolase-like_dom_sf"/>
</dbReference>
<dbReference type="InterPro" id="IPR047127">
    <property type="entry name" value="MutT-like"/>
</dbReference>
<keyword evidence="4" id="KW-0235">DNA replication</keyword>
<evidence type="ECO:0000256" key="6">
    <source>
        <dbReference type="ARBA" id="ARBA00022763"/>
    </source>
</evidence>
<evidence type="ECO:0000256" key="14">
    <source>
        <dbReference type="ARBA" id="ARBA00041592"/>
    </source>
</evidence>
<evidence type="ECO:0000256" key="10">
    <source>
        <dbReference type="ARBA" id="ARBA00035861"/>
    </source>
</evidence>
<comment type="similarity">
    <text evidence="2">Belongs to the Nudix hydrolase family.</text>
</comment>
<reference evidence="19" key="1">
    <citation type="journal article" date="2019" name="Int. J. Syst. Evol. Microbiol.">
        <title>The Global Catalogue of Microorganisms (GCM) 10K type strain sequencing project: providing services to taxonomists for standard genome sequencing and annotation.</title>
        <authorList>
            <consortium name="The Broad Institute Genomics Platform"/>
            <consortium name="The Broad Institute Genome Sequencing Center for Infectious Disease"/>
            <person name="Wu L."/>
            <person name="Ma J."/>
        </authorList>
    </citation>
    <scope>NUCLEOTIDE SEQUENCE [LARGE SCALE GENOMIC DNA]</scope>
    <source>
        <strain evidence="19">JCM 17069</strain>
    </source>
</reference>
<keyword evidence="7" id="KW-0378">Hydrolase</keyword>
<keyword evidence="3" id="KW-0515">Mutator protein</keyword>
<protein>
    <recommendedName>
        <fullName evidence="13">8-oxo-dGTP diphosphatase</fullName>
        <ecNumber evidence="12">3.6.1.55</ecNumber>
    </recommendedName>
    <alternativeName>
        <fullName evidence="16">7,8-dihydro-8-oxoguanine-triphosphatase</fullName>
    </alternativeName>
    <alternativeName>
        <fullName evidence="15">Mutator protein MutT</fullName>
    </alternativeName>
    <alternativeName>
        <fullName evidence="14">dGTP pyrophosphohydrolase</fullName>
    </alternativeName>
</protein>
<evidence type="ECO:0000256" key="12">
    <source>
        <dbReference type="ARBA" id="ARBA00038905"/>
    </source>
</evidence>
<dbReference type="Gene3D" id="3.90.79.10">
    <property type="entry name" value="Nucleoside Triphosphate Pyrophosphohydrolase"/>
    <property type="match status" value="1"/>
</dbReference>